<dbReference type="PRINTS" id="PR01217">
    <property type="entry name" value="PRICHEXTENSN"/>
</dbReference>
<feature type="compositionally biased region" description="Acidic residues" evidence="1">
    <location>
        <begin position="189"/>
        <end position="202"/>
    </location>
</feature>
<feature type="compositionally biased region" description="Basic and acidic residues" evidence="1">
    <location>
        <begin position="1"/>
        <end position="13"/>
    </location>
</feature>
<dbReference type="AlphaFoldDB" id="A0A7K6YI32"/>
<evidence type="ECO:0000313" key="3">
    <source>
        <dbReference type="Proteomes" id="UP000536033"/>
    </source>
</evidence>
<name>A0A7K6YI32_ALCTO</name>
<keyword evidence="3" id="KW-1185">Reference proteome</keyword>
<evidence type="ECO:0000313" key="2">
    <source>
        <dbReference type="EMBL" id="NWX71116.1"/>
    </source>
</evidence>
<reference evidence="2 3" key="1">
    <citation type="submission" date="2019-09" db="EMBL/GenBank/DDBJ databases">
        <title>Bird 10,000 Genomes (B10K) Project - Family phase.</title>
        <authorList>
            <person name="Zhang G."/>
        </authorList>
    </citation>
    <scope>NUCLEOTIDE SEQUENCE [LARGE SCALE GENOMIC DNA]</scope>
    <source>
        <strain evidence="2">OUT-0003</strain>
        <tissue evidence="2">Muscle</tissue>
    </source>
</reference>
<proteinExistence type="predicted"/>
<evidence type="ECO:0000256" key="1">
    <source>
        <dbReference type="SAM" id="MobiDB-lite"/>
    </source>
</evidence>
<feature type="compositionally biased region" description="Basic and acidic residues" evidence="1">
    <location>
        <begin position="218"/>
        <end position="231"/>
    </location>
</feature>
<organism evidence="2 3">
    <name type="scientific">Alca torda</name>
    <name type="common">Razorbill</name>
    <dbReference type="NCBI Taxonomy" id="28689"/>
    <lineage>
        <taxon>Eukaryota</taxon>
        <taxon>Metazoa</taxon>
        <taxon>Chordata</taxon>
        <taxon>Craniata</taxon>
        <taxon>Vertebrata</taxon>
        <taxon>Euteleostomi</taxon>
        <taxon>Archelosauria</taxon>
        <taxon>Archosauria</taxon>
        <taxon>Dinosauria</taxon>
        <taxon>Saurischia</taxon>
        <taxon>Theropoda</taxon>
        <taxon>Coelurosauria</taxon>
        <taxon>Aves</taxon>
        <taxon>Neognathae</taxon>
        <taxon>Neoaves</taxon>
        <taxon>Charadriiformes</taxon>
        <taxon>Alcidae</taxon>
        <taxon>Alca</taxon>
    </lineage>
</organism>
<protein>
    <submittedName>
        <fullName evidence="2">AEBP1 protein</fullName>
    </submittedName>
</protein>
<comment type="caution">
    <text evidence="2">The sequence shown here is derived from an EMBL/GenBank/DDBJ whole genome shotgun (WGS) entry which is preliminary data.</text>
</comment>
<feature type="compositionally biased region" description="Pro residues" evidence="1">
    <location>
        <begin position="163"/>
        <end position="184"/>
    </location>
</feature>
<dbReference type="Proteomes" id="UP000536033">
    <property type="component" value="Unassembled WGS sequence"/>
</dbReference>
<gene>
    <name evidence="2" type="primary">Aebp1_0</name>
    <name evidence="2" type="ORF">ALCTOR_R08359</name>
</gene>
<feature type="non-terminal residue" evidence="2">
    <location>
        <position position="231"/>
    </location>
</feature>
<feature type="compositionally biased region" description="Basic residues" evidence="1">
    <location>
        <begin position="140"/>
        <end position="151"/>
    </location>
</feature>
<sequence length="231" mass="26177">PKEKPQKGSEKPPKGSKKSKEKPPKEKPPKATKKPSGKKPVELPTTSPEPPAAPQTPRLEDDVGTPRLPEHPSPYEEEEDGGGRGELEEPPSEPRGLGREDWRPEPEPDVPEETEPPTLDYNEQLEREDYEDFEYIRQQQKPRKPPSRKKPERVWPQPEEPPRPLLPSPAKPEVPPTQPPPQPVPVAEGDYEESFEPPDYDDLAYGLPPPPKPRKHPDKGDEMETDEEKLK</sequence>
<accession>A0A7K6YI32</accession>
<feature type="region of interest" description="Disordered" evidence="1">
    <location>
        <begin position="1"/>
        <end position="231"/>
    </location>
</feature>
<dbReference type="EMBL" id="VZSD01004856">
    <property type="protein sequence ID" value="NWX71116.1"/>
    <property type="molecule type" value="Genomic_DNA"/>
</dbReference>
<feature type="compositionally biased region" description="Basic and acidic residues" evidence="1">
    <location>
        <begin position="96"/>
        <end position="106"/>
    </location>
</feature>
<feature type="non-terminal residue" evidence="2">
    <location>
        <position position="1"/>
    </location>
</feature>